<proteinExistence type="predicted"/>
<name>A0A0Q9WB90_DROVI</name>
<organism evidence="1 2">
    <name type="scientific">Drosophila virilis</name>
    <name type="common">Fruit fly</name>
    <dbReference type="NCBI Taxonomy" id="7244"/>
    <lineage>
        <taxon>Eukaryota</taxon>
        <taxon>Metazoa</taxon>
        <taxon>Ecdysozoa</taxon>
        <taxon>Arthropoda</taxon>
        <taxon>Hexapoda</taxon>
        <taxon>Insecta</taxon>
        <taxon>Pterygota</taxon>
        <taxon>Neoptera</taxon>
        <taxon>Endopterygota</taxon>
        <taxon>Diptera</taxon>
        <taxon>Brachycera</taxon>
        <taxon>Muscomorpha</taxon>
        <taxon>Ephydroidea</taxon>
        <taxon>Drosophilidae</taxon>
        <taxon>Drosophila</taxon>
    </lineage>
</organism>
<gene>
    <name evidence="1" type="primary">Dvir\GJ26342</name>
    <name evidence="1" type="ORF">Dvir_GJ26342</name>
</gene>
<accession>A0A0Q9WB90</accession>
<dbReference type="InParanoid" id="A0A0Q9WB90"/>
<dbReference type="Proteomes" id="UP000008792">
    <property type="component" value="Unassembled WGS sequence"/>
</dbReference>
<reference evidence="1 2" key="1">
    <citation type="journal article" date="2007" name="Nature">
        <title>Evolution of genes and genomes on the Drosophila phylogeny.</title>
        <authorList>
            <consortium name="Drosophila 12 Genomes Consortium"/>
            <person name="Clark A.G."/>
            <person name="Eisen M.B."/>
            <person name="Smith D.R."/>
            <person name="Bergman C.M."/>
            <person name="Oliver B."/>
            <person name="Markow T.A."/>
            <person name="Kaufman T.C."/>
            <person name="Kellis M."/>
            <person name="Gelbart W."/>
            <person name="Iyer V.N."/>
            <person name="Pollard D.A."/>
            <person name="Sackton T.B."/>
            <person name="Larracuente A.M."/>
            <person name="Singh N.D."/>
            <person name="Abad J.P."/>
            <person name="Abt D.N."/>
            <person name="Adryan B."/>
            <person name="Aguade M."/>
            <person name="Akashi H."/>
            <person name="Anderson W.W."/>
            <person name="Aquadro C.F."/>
            <person name="Ardell D.H."/>
            <person name="Arguello R."/>
            <person name="Artieri C.G."/>
            <person name="Barbash D.A."/>
            <person name="Barker D."/>
            <person name="Barsanti P."/>
            <person name="Batterham P."/>
            <person name="Batzoglou S."/>
            <person name="Begun D."/>
            <person name="Bhutkar A."/>
            <person name="Blanco E."/>
            <person name="Bosak S.A."/>
            <person name="Bradley R.K."/>
            <person name="Brand A.D."/>
            <person name="Brent M.R."/>
            <person name="Brooks A.N."/>
            <person name="Brown R.H."/>
            <person name="Butlin R.K."/>
            <person name="Caggese C."/>
            <person name="Calvi B.R."/>
            <person name="Bernardo de Carvalho A."/>
            <person name="Caspi A."/>
            <person name="Castrezana S."/>
            <person name="Celniker S.E."/>
            <person name="Chang J.L."/>
            <person name="Chapple C."/>
            <person name="Chatterji S."/>
            <person name="Chinwalla A."/>
            <person name="Civetta A."/>
            <person name="Clifton S.W."/>
            <person name="Comeron J.M."/>
            <person name="Costello J.C."/>
            <person name="Coyne J.A."/>
            <person name="Daub J."/>
            <person name="David R.G."/>
            <person name="Delcher A.L."/>
            <person name="Delehaunty K."/>
            <person name="Do C.B."/>
            <person name="Ebling H."/>
            <person name="Edwards K."/>
            <person name="Eickbush T."/>
            <person name="Evans J.D."/>
            <person name="Filipski A."/>
            <person name="Findeiss S."/>
            <person name="Freyhult E."/>
            <person name="Fulton L."/>
            <person name="Fulton R."/>
            <person name="Garcia A.C."/>
            <person name="Gardiner A."/>
            <person name="Garfield D.A."/>
            <person name="Garvin B.E."/>
            <person name="Gibson G."/>
            <person name="Gilbert D."/>
            <person name="Gnerre S."/>
            <person name="Godfrey J."/>
            <person name="Good R."/>
            <person name="Gotea V."/>
            <person name="Gravely B."/>
            <person name="Greenberg A.J."/>
            <person name="Griffiths-Jones S."/>
            <person name="Gross S."/>
            <person name="Guigo R."/>
            <person name="Gustafson E.A."/>
            <person name="Haerty W."/>
            <person name="Hahn M.W."/>
            <person name="Halligan D.L."/>
            <person name="Halpern A.L."/>
            <person name="Halter G.M."/>
            <person name="Han M.V."/>
            <person name="Heger A."/>
            <person name="Hillier L."/>
            <person name="Hinrichs A.S."/>
            <person name="Holmes I."/>
            <person name="Hoskins R.A."/>
            <person name="Hubisz M.J."/>
            <person name="Hultmark D."/>
            <person name="Huntley M.A."/>
            <person name="Jaffe D.B."/>
            <person name="Jagadeeshan S."/>
            <person name="Jeck W.R."/>
            <person name="Johnson J."/>
            <person name="Jones C.D."/>
            <person name="Jordan W.C."/>
            <person name="Karpen G.H."/>
            <person name="Kataoka E."/>
            <person name="Keightley P.D."/>
            <person name="Kheradpour P."/>
            <person name="Kirkness E.F."/>
            <person name="Koerich L.B."/>
            <person name="Kristiansen K."/>
            <person name="Kudrna D."/>
            <person name="Kulathinal R.J."/>
            <person name="Kumar S."/>
            <person name="Kwok R."/>
            <person name="Lander E."/>
            <person name="Langley C.H."/>
            <person name="Lapoint R."/>
            <person name="Lazzaro B.P."/>
            <person name="Lee S.J."/>
            <person name="Levesque L."/>
            <person name="Li R."/>
            <person name="Lin C.F."/>
            <person name="Lin M.F."/>
            <person name="Lindblad-Toh K."/>
            <person name="Llopart A."/>
            <person name="Long M."/>
            <person name="Low L."/>
            <person name="Lozovsky E."/>
            <person name="Lu J."/>
            <person name="Luo M."/>
            <person name="Machado C.A."/>
            <person name="Makalowski W."/>
            <person name="Marzo M."/>
            <person name="Matsuda M."/>
            <person name="Matzkin L."/>
            <person name="McAllister B."/>
            <person name="McBride C.S."/>
            <person name="McKernan B."/>
            <person name="McKernan K."/>
            <person name="Mendez-Lago M."/>
            <person name="Minx P."/>
            <person name="Mollenhauer M.U."/>
            <person name="Montooth K."/>
            <person name="Mount S.M."/>
            <person name="Mu X."/>
            <person name="Myers E."/>
            <person name="Negre B."/>
            <person name="Newfeld S."/>
            <person name="Nielsen R."/>
            <person name="Noor M.A."/>
            <person name="O'Grady P."/>
            <person name="Pachter L."/>
            <person name="Papaceit M."/>
            <person name="Parisi M.J."/>
            <person name="Parisi M."/>
            <person name="Parts L."/>
            <person name="Pedersen J.S."/>
            <person name="Pesole G."/>
            <person name="Phillippy A.M."/>
            <person name="Ponting C.P."/>
            <person name="Pop M."/>
            <person name="Porcelli D."/>
            <person name="Powell J.R."/>
            <person name="Prohaska S."/>
            <person name="Pruitt K."/>
            <person name="Puig M."/>
            <person name="Quesneville H."/>
            <person name="Ram K.R."/>
            <person name="Rand D."/>
            <person name="Rasmussen M.D."/>
            <person name="Reed L.K."/>
            <person name="Reenan R."/>
            <person name="Reily A."/>
            <person name="Remington K.A."/>
            <person name="Rieger T.T."/>
            <person name="Ritchie M.G."/>
            <person name="Robin C."/>
            <person name="Rogers Y.H."/>
            <person name="Rohde C."/>
            <person name="Rozas J."/>
            <person name="Rubenfield M.J."/>
            <person name="Ruiz A."/>
            <person name="Russo S."/>
            <person name="Salzberg S.L."/>
            <person name="Sanchez-Gracia A."/>
            <person name="Saranga D.J."/>
            <person name="Sato H."/>
            <person name="Schaeffer S.W."/>
            <person name="Schatz M.C."/>
            <person name="Schlenke T."/>
            <person name="Schwartz R."/>
            <person name="Segarra C."/>
            <person name="Singh R.S."/>
            <person name="Sirot L."/>
            <person name="Sirota M."/>
            <person name="Sisneros N.B."/>
            <person name="Smith C.D."/>
            <person name="Smith T.F."/>
            <person name="Spieth J."/>
            <person name="Stage D.E."/>
            <person name="Stark A."/>
            <person name="Stephan W."/>
            <person name="Strausberg R.L."/>
            <person name="Strempel S."/>
            <person name="Sturgill D."/>
            <person name="Sutton G."/>
            <person name="Sutton G.G."/>
            <person name="Tao W."/>
            <person name="Teichmann S."/>
            <person name="Tobari Y.N."/>
            <person name="Tomimura Y."/>
            <person name="Tsolas J.M."/>
            <person name="Valente V.L."/>
            <person name="Venter E."/>
            <person name="Venter J.C."/>
            <person name="Vicario S."/>
            <person name="Vieira F.G."/>
            <person name="Vilella A.J."/>
            <person name="Villasante A."/>
            <person name="Walenz B."/>
            <person name="Wang J."/>
            <person name="Wasserman M."/>
            <person name="Watts T."/>
            <person name="Wilson D."/>
            <person name="Wilson R.K."/>
            <person name="Wing R.A."/>
            <person name="Wolfner M.F."/>
            <person name="Wong A."/>
            <person name="Wong G.K."/>
            <person name="Wu C.I."/>
            <person name="Wu G."/>
            <person name="Yamamoto D."/>
            <person name="Yang H.P."/>
            <person name="Yang S.P."/>
            <person name="Yorke J.A."/>
            <person name="Yoshida K."/>
            <person name="Zdobnov E."/>
            <person name="Zhang P."/>
            <person name="Zhang Y."/>
            <person name="Zimin A.V."/>
            <person name="Baldwin J."/>
            <person name="Abdouelleil A."/>
            <person name="Abdulkadir J."/>
            <person name="Abebe A."/>
            <person name="Abera B."/>
            <person name="Abreu J."/>
            <person name="Acer S.C."/>
            <person name="Aftuck L."/>
            <person name="Alexander A."/>
            <person name="An P."/>
            <person name="Anderson E."/>
            <person name="Anderson S."/>
            <person name="Arachi H."/>
            <person name="Azer M."/>
            <person name="Bachantsang P."/>
            <person name="Barry A."/>
            <person name="Bayul T."/>
            <person name="Berlin A."/>
            <person name="Bessette D."/>
            <person name="Bloom T."/>
            <person name="Blye J."/>
            <person name="Boguslavskiy L."/>
            <person name="Bonnet C."/>
            <person name="Boukhgalter B."/>
            <person name="Bourzgui I."/>
            <person name="Brown A."/>
            <person name="Cahill P."/>
            <person name="Channer S."/>
            <person name="Cheshatsang Y."/>
            <person name="Chuda L."/>
            <person name="Citroen M."/>
            <person name="Collymore A."/>
            <person name="Cooke P."/>
            <person name="Costello M."/>
            <person name="D'Aco K."/>
            <person name="Daza R."/>
            <person name="De Haan G."/>
            <person name="DeGray S."/>
            <person name="DeMaso C."/>
            <person name="Dhargay N."/>
            <person name="Dooley K."/>
            <person name="Dooley E."/>
            <person name="Doricent M."/>
            <person name="Dorje P."/>
            <person name="Dorjee K."/>
            <person name="Dupes A."/>
            <person name="Elong R."/>
            <person name="Falk J."/>
            <person name="Farina A."/>
            <person name="Faro S."/>
            <person name="Ferguson D."/>
            <person name="Fisher S."/>
            <person name="Foley C.D."/>
            <person name="Franke A."/>
            <person name="Friedrich D."/>
            <person name="Gadbois L."/>
            <person name="Gearin G."/>
            <person name="Gearin C.R."/>
            <person name="Giannoukos G."/>
            <person name="Goode T."/>
            <person name="Graham J."/>
            <person name="Grandbois E."/>
            <person name="Grewal S."/>
            <person name="Gyaltsen K."/>
            <person name="Hafez N."/>
            <person name="Hagos B."/>
            <person name="Hall J."/>
            <person name="Henson C."/>
            <person name="Hollinger A."/>
            <person name="Honan T."/>
            <person name="Huard M.D."/>
            <person name="Hughes L."/>
            <person name="Hurhula B."/>
            <person name="Husby M.E."/>
            <person name="Kamat A."/>
            <person name="Kanga B."/>
            <person name="Kashin S."/>
            <person name="Khazanovich D."/>
            <person name="Kisner P."/>
            <person name="Lance K."/>
            <person name="Lara M."/>
            <person name="Lee W."/>
            <person name="Lennon N."/>
            <person name="Letendre F."/>
            <person name="LeVine R."/>
            <person name="Lipovsky A."/>
            <person name="Liu X."/>
            <person name="Liu J."/>
            <person name="Liu S."/>
            <person name="Lokyitsang T."/>
            <person name="Lokyitsang Y."/>
            <person name="Lubonja R."/>
            <person name="Lui A."/>
            <person name="MacDonald P."/>
            <person name="Magnisalis V."/>
            <person name="Maru K."/>
            <person name="Matthews C."/>
            <person name="McCusker W."/>
            <person name="McDonough S."/>
            <person name="Mehta T."/>
            <person name="Meldrim J."/>
            <person name="Meneus L."/>
            <person name="Mihai O."/>
            <person name="Mihalev A."/>
            <person name="Mihova T."/>
            <person name="Mittelman R."/>
            <person name="Mlenga V."/>
            <person name="Montmayeur A."/>
            <person name="Mulrain L."/>
            <person name="Navidi A."/>
            <person name="Naylor J."/>
            <person name="Negash T."/>
            <person name="Nguyen T."/>
            <person name="Nguyen N."/>
            <person name="Nicol R."/>
            <person name="Norbu C."/>
            <person name="Norbu N."/>
            <person name="Novod N."/>
            <person name="O'Neill B."/>
            <person name="Osman S."/>
            <person name="Markiewicz E."/>
            <person name="Oyono O.L."/>
            <person name="Patti C."/>
            <person name="Phunkhang P."/>
            <person name="Pierre F."/>
            <person name="Priest M."/>
            <person name="Raghuraman S."/>
            <person name="Rege F."/>
            <person name="Reyes R."/>
            <person name="Rise C."/>
            <person name="Rogov P."/>
            <person name="Ross K."/>
            <person name="Ryan E."/>
            <person name="Settipalli S."/>
            <person name="Shea T."/>
            <person name="Sherpa N."/>
            <person name="Shi L."/>
            <person name="Shih D."/>
            <person name="Sparrow T."/>
            <person name="Spaulding J."/>
            <person name="Stalker J."/>
            <person name="Stange-Thomann N."/>
            <person name="Stavropoulos S."/>
            <person name="Stone C."/>
            <person name="Strader C."/>
            <person name="Tesfaye S."/>
            <person name="Thomson T."/>
            <person name="Thoulutsang Y."/>
            <person name="Thoulutsang D."/>
            <person name="Topham K."/>
            <person name="Topping I."/>
            <person name="Tsamla T."/>
            <person name="Vassiliev H."/>
            <person name="Vo A."/>
            <person name="Wangchuk T."/>
            <person name="Wangdi T."/>
            <person name="Weiand M."/>
            <person name="Wilkinson J."/>
            <person name="Wilson A."/>
            <person name="Yadav S."/>
            <person name="Young G."/>
            <person name="Yu Q."/>
            <person name="Zembek L."/>
            <person name="Zhong D."/>
            <person name="Zimmer A."/>
            <person name="Zwirko Z."/>
            <person name="Jaffe D.B."/>
            <person name="Alvarez P."/>
            <person name="Brockman W."/>
            <person name="Butler J."/>
            <person name="Chin C."/>
            <person name="Gnerre S."/>
            <person name="Grabherr M."/>
            <person name="Kleber M."/>
            <person name="Mauceli E."/>
            <person name="MacCallum I."/>
        </authorList>
    </citation>
    <scope>NUCLEOTIDE SEQUENCE [LARGE SCALE GENOMIC DNA]</scope>
    <source>
        <strain evidence="2">Tucson 15010-1051.87</strain>
    </source>
</reference>
<evidence type="ECO:0000313" key="2">
    <source>
        <dbReference type="Proteomes" id="UP000008792"/>
    </source>
</evidence>
<dbReference type="EMBL" id="CH940649">
    <property type="protein sequence ID" value="KRF81949.1"/>
    <property type="molecule type" value="Genomic_DNA"/>
</dbReference>
<evidence type="ECO:0000313" key="1">
    <source>
        <dbReference type="EMBL" id="KRF81949.1"/>
    </source>
</evidence>
<sequence length="64" mass="7822">MDPKLLNWLQNKMETGLDFCQEGKRRLKLTIRNIQAQKSQVVAFRYRFEKNNVDRFLEFMRKSL</sequence>
<dbReference type="AlphaFoldDB" id="A0A0Q9WB90"/>
<protein>
    <submittedName>
        <fullName evidence="1">Uncharacterized protein</fullName>
    </submittedName>
</protein>
<keyword evidence="2" id="KW-1185">Reference proteome</keyword>